<accession>A0ABR4FX11</accession>
<dbReference type="InterPro" id="IPR006076">
    <property type="entry name" value="FAD-dep_OxRdtase"/>
</dbReference>
<gene>
    <name evidence="2" type="ORF">BJX66DRAFT_340896</name>
</gene>
<evidence type="ECO:0000313" key="2">
    <source>
        <dbReference type="EMBL" id="KAL2787814.1"/>
    </source>
</evidence>
<dbReference type="Gene3D" id="2.60.120.10">
    <property type="entry name" value="Jelly Rolls"/>
    <property type="match status" value="1"/>
</dbReference>
<feature type="domain" description="FAD dependent oxidoreductase" evidence="1">
    <location>
        <begin position="151"/>
        <end position="350"/>
    </location>
</feature>
<dbReference type="PANTHER" id="PTHR13847:SF213">
    <property type="entry name" value="DEPENDENT OXIDOREDUCTASE, PUTATIVE-RELATED"/>
    <property type="match status" value="1"/>
</dbReference>
<dbReference type="Pfam" id="PF01266">
    <property type="entry name" value="DAO"/>
    <property type="match status" value="1"/>
</dbReference>
<dbReference type="PANTHER" id="PTHR13847">
    <property type="entry name" value="SARCOSINE DEHYDROGENASE-RELATED"/>
    <property type="match status" value="1"/>
</dbReference>
<dbReference type="Gene3D" id="3.50.50.60">
    <property type="entry name" value="FAD/NAD(P)-binding domain"/>
    <property type="match status" value="1"/>
</dbReference>
<keyword evidence="3" id="KW-1185">Reference proteome</keyword>
<dbReference type="SUPFAM" id="SSF51905">
    <property type="entry name" value="FAD/NAD(P)-binding domain"/>
    <property type="match status" value="1"/>
</dbReference>
<sequence>MSEIIVINSTASITPTTQEGPSAYTDLVGSSPSAPHPIVAGVWDLIDIDEPTPAWEAEWDEMKYLVAGELTLKDEITGVVTEAETGSMIWIPKGAKMSVVRSKGVPLEEPMRALIEQDPGLPRTNPTTAYWQNTPHKLSNIQSASLPSKTDIAVIGSGITGASVTKTIFDNHPTAKVTVFEARTICSGATGRNGGQLAVNAAETYVKTREAVGAEMAGKIVRFNLKTLQAMREVARDFSGADFPEAQDPEVTEVTKVRSFMDEESFCHVQDGVRELEVDHPDLRGIYTVIDAETCQKDHEMHGAVGGVMHSAGSVWPFRMVTNLFDALLAQNASRLAIETNTPVTRVTYEPSTDADHPYILHSPRGIVRATQVAYCSIVWFGPPDIPAEASPNVSISNRISGSSPPHDLPELPLEGGVIDPLLHRFLSSLDKHGFYDMISPIQKTNPWPDDNYPRSLRYALHAVSVELYGYSFPSHMQPQLQASRDVLWDNALSLATKIDLQDDTSLLAHALCLLLLSHTWCMVQQSAALALRWCSLAGVLLEDVQTSFGNSSSPLAELTERATIALQLHQSCRSKWRDLLPAQQTNQQPGTRPSSFFELFKPFTQIIPLAAQEPDNGSPTWREAQRRLETFFFDFPEDLLSFSSAKYAYQLEAMIWQHGLFLVLYSTKDFVNLLRDAVYHQPSQFTHLLDHSLLLGEVLPSLLKQDPYMESISPGTMYFVFLSCAIHCLALHQFSTQATPDLIPPPQKLLESCSIHLKFIDALEAFCRRCDLLVVREFQRLLVWTISTVTEGFAPGPTMSCHVLFVSMDDWRVGDDPLWNGKMAADGTLIQTIFDLCDERRRICEAGFFDLSISVTI</sequence>
<dbReference type="InterPro" id="IPR036188">
    <property type="entry name" value="FAD/NAD-bd_sf"/>
</dbReference>
<dbReference type="SUPFAM" id="SSF51182">
    <property type="entry name" value="RmlC-like cupins"/>
    <property type="match status" value="1"/>
</dbReference>
<dbReference type="EMBL" id="JBFTWV010000090">
    <property type="protein sequence ID" value="KAL2787814.1"/>
    <property type="molecule type" value="Genomic_DNA"/>
</dbReference>
<dbReference type="InterPro" id="IPR010424">
    <property type="entry name" value="EutQ"/>
</dbReference>
<evidence type="ECO:0000313" key="3">
    <source>
        <dbReference type="Proteomes" id="UP001610563"/>
    </source>
</evidence>
<protein>
    <submittedName>
        <fullName evidence="2">FAD dependent oxidoreductase-domain-containing protein</fullName>
    </submittedName>
</protein>
<dbReference type="Proteomes" id="UP001610563">
    <property type="component" value="Unassembled WGS sequence"/>
</dbReference>
<organism evidence="2 3">
    <name type="scientific">Aspergillus keveii</name>
    <dbReference type="NCBI Taxonomy" id="714993"/>
    <lineage>
        <taxon>Eukaryota</taxon>
        <taxon>Fungi</taxon>
        <taxon>Dikarya</taxon>
        <taxon>Ascomycota</taxon>
        <taxon>Pezizomycotina</taxon>
        <taxon>Eurotiomycetes</taxon>
        <taxon>Eurotiomycetidae</taxon>
        <taxon>Eurotiales</taxon>
        <taxon>Aspergillaceae</taxon>
        <taxon>Aspergillus</taxon>
        <taxon>Aspergillus subgen. Nidulantes</taxon>
    </lineage>
</organism>
<dbReference type="InterPro" id="IPR011051">
    <property type="entry name" value="RmlC_Cupin_sf"/>
</dbReference>
<dbReference type="Gene3D" id="3.30.9.10">
    <property type="entry name" value="D-Amino Acid Oxidase, subunit A, domain 2"/>
    <property type="match status" value="1"/>
</dbReference>
<reference evidence="2 3" key="1">
    <citation type="submission" date="2024-07" db="EMBL/GenBank/DDBJ databases">
        <title>Section-level genome sequencing and comparative genomics of Aspergillus sections Usti and Cavernicolus.</title>
        <authorList>
            <consortium name="Lawrence Berkeley National Laboratory"/>
            <person name="Nybo J.L."/>
            <person name="Vesth T.C."/>
            <person name="Theobald S."/>
            <person name="Frisvad J.C."/>
            <person name="Larsen T.O."/>
            <person name="Kjaerboelling I."/>
            <person name="Rothschild-Mancinelli K."/>
            <person name="Lyhne E.K."/>
            <person name="Kogle M.E."/>
            <person name="Barry K."/>
            <person name="Clum A."/>
            <person name="Na H."/>
            <person name="Ledsgaard L."/>
            <person name="Lin J."/>
            <person name="Lipzen A."/>
            <person name="Kuo A."/>
            <person name="Riley R."/>
            <person name="Mondo S."/>
            <person name="Labutti K."/>
            <person name="Haridas S."/>
            <person name="Pangalinan J."/>
            <person name="Salamov A.A."/>
            <person name="Simmons B.A."/>
            <person name="Magnuson J.K."/>
            <person name="Chen J."/>
            <person name="Drula E."/>
            <person name="Henrissat B."/>
            <person name="Wiebenga A."/>
            <person name="Lubbers R.J."/>
            <person name="Gomes A.C."/>
            <person name="Makela M.R."/>
            <person name="Stajich J."/>
            <person name="Grigoriev I.V."/>
            <person name="Mortensen U.H."/>
            <person name="De Vries R.P."/>
            <person name="Baker S.E."/>
            <person name="Andersen M.R."/>
        </authorList>
    </citation>
    <scope>NUCLEOTIDE SEQUENCE [LARGE SCALE GENOMIC DNA]</scope>
    <source>
        <strain evidence="2 3">CBS 209.92</strain>
    </source>
</reference>
<dbReference type="InterPro" id="IPR014710">
    <property type="entry name" value="RmlC-like_jellyroll"/>
</dbReference>
<evidence type="ECO:0000259" key="1">
    <source>
        <dbReference type="Pfam" id="PF01266"/>
    </source>
</evidence>
<name>A0ABR4FX11_9EURO</name>
<comment type="caution">
    <text evidence="2">The sequence shown here is derived from an EMBL/GenBank/DDBJ whole genome shotgun (WGS) entry which is preliminary data.</text>
</comment>
<proteinExistence type="predicted"/>
<dbReference type="Pfam" id="PF06249">
    <property type="entry name" value="EutQ"/>
    <property type="match status" value="1"/>
</dbReference>